<sequence>MHISKIFLEFEYYPANQYSYHFDSTTTGPNDTRYSLAITKYQRPYTQYFLRFSTTKGLINSADPNETDLVSQLLSIRMMIHKHISCTNEAYNDALIEFFYKYGFFSNPNNDLLNVSRDSINSFLDLLFYIVEIRKTLSSETGLTNKSCKYLLSIITNMLFLKINNYEFDITSFHLPYCMVRTDSRMYDSFDDIDAEIRKSKIMEIDANQLSEDEWEYYYAAKDIILNLQEYLEKHCSPEEVQITNFYRTHIIDGHFNLETNKSTKKTSIVFNGSDLTDFKKEIVDISNTVCNYFFSQAFKESPILLNSQLNRDAIEHNLKQNVYNLGDALLLSLLYFDPTSQEFKKCELDTCSNYFIASKNNTKKIYCCRAHARTAATKKFRELN</sequence>
<dbReference type="EMBL" id="CYXX01000004">
    <property type="protein sequence ID" value="CUM86649.1"/>
    <property type="molecule type" value="Genomic_DNA"/>
</dbReference>
<dbReference type="Proteomes" id="UP000095453">
    <property type="component" value="Unassembled WGS sequence"/>
</dbReference>
<proteinExistence type="predicted"/>
<reference evidence="1 2" key="1">
    <citation type="submission" date="2015-09" db="EMBL/GenBank/DDBJ databases">
        <authorList>
            <consortium name="Pathogen Informatics"/>
        </authorList>
    </citation>
    <scope>NUCLEOTIDE SEQUENCE [LARGE SCALE GENOMIC DNA]</scope>
    <source>
        <strain evidence="1 2">2789STDY5608887</strain>
    </source>
</reference>
<dbReference type="RefSeq" id="WP_055168150.1">
    <property type="nucleotide sequence ID" value="NZ_CYXX01000004.1"/>
</dbReference>
<dbReference type="AlphaFoldDB" id="A0A173SAA3"/>
<accession>A0A173SAA3</accession>
<name>A0A173SAA3_9FIRM</name>
<evidence type="ECO:0000313" key="1">
    <source>
        <dbReference type="EMBL" id="CUM86649.1"/>
    </source>
</evidence>
<organism evidence="1 2">
    <name type="scientific">Roseburia inulinivorans</name>
    <dbReference type="NCBI Taxonomy" id="360807"/>
    <lineage>
        <taxon>Bacteria</taxon>
        <taxon>Bacillati</taxon>
        <taxon>Bacillota</taxon>
        <taxon>Clostridia</taxon>
        <taxon>Lachnospirales</taxon>
        <taxon>Lachnospiraceae</taxon>
        <taxon>Roseburia</taxon>
    </lineage>
</organism>
<protein>
    <submittedName>
        <fullName evidence="1">Uncharacterized protein</fullName>
    </submittedName>
</protein>
<evidence type="ECO:0000313" key="2">
    <source>
        <dbReference type="Proteomes" id="UP000095453"/>
    </source>
</evidence>
<gene>
    <name evidence="1" type="ORF">ERS852444_00857</name>
</gene>